<keyword evidence="1" id="KW-0812">Transmembrane</keyword>
<keyword evidence="1" id="KW-1133">Transmembrane helix</keyword>
<dbReference type="Proteomes" id="UP001354709">
    <property type="component" value="Unassembled WGS sequence"/>
</dbReference>
<feature type="transmembrane region" description="Helical" evidence="1">
    <location>
        <begin position="184"/>
        <end position="201"/>
    </location>
</feature>
<name>A0ABU7QBR7_9ACTN</name>
<dbReference type="RefSeq" id="WP_206311576.1">
    <property type="nucleotide sequence ID" value="NZ_JAZBJO010000043.1"/>
</dbReference>
<dbReference type="PANTHER" id="PTHR38588">
    <property type="entry name" value="BLL0334 PROTEIN"/>
    <property type="match status" value="1"/>
</dbReference>
<dbReference type="EMBL" id="JAZBJO010000043">
    <property type="protein sequence ID" value="MEE4598066.1"/>
    <property type="molecule type" value="Genomic_DNA"/>
</dbReference>
<dbReference type="InterPro" id="IPR010419">
    <property type="entry name" value="CO_DH_gsu"/>
</dbReference>
<dbReference type="SUPFAM" id="SSF55961">
    <property type="entry name" value="Bet v1-like"/>
    <property type="match status" value="1"/>
</dbReference>
<proteinExistence type="predicted"/>
<sequence length="246" mass="25200">MELTNTFTVGMPLEETWKVLTDLERIAPCLPGAALLGVNGEDYQGAVKIKVGPVSATYKGTARFLECDGAAHRAIIRAEGSDTGGQGNAAATITADLSAQGDGTRVDVRTDLALSGRVAQFGRGVISDVSNKLMKEFVNRLENEVASGGGAATVPGAPARTTSHTDVEPLDVMGSMGGLIAKRAAPVIGAVVAAAVGVFLLRRGGRSERTKQGGWGAAAAGAVPVVINLTLPTAARRPATEELELP</sequence>
<evidence type="ECO:0000313" key="2">
    <source>
        <dbReference type="EMBL" id="MEE4598066.1"/>
    </source>
</evidence>
<comment type="caution">
    <text evidence="2">The sequence shown here is derived from an EMBL/GenBank/DDBJ whole genome shotgun (WGS) entry which is preliminary data.</text>
</comment>
<accession>A0ABU7QBR7</accession>
<dbReference type="InterPro" id="IPR023393">
    <property type="entry name" value="START-like_dom_sf"/>
</dbReference>
<evidence type="ECO:0000313" key="3">
    <source>
        <dbReference type="Proteomes" id="UP001354709"/>
    </source>
</evidence>
<keyword evidence="3" id="KW-1185">Reference proteome</keyword>
<gene>
    <name evidence="2" type="ORF">V2J94_40500</name>
</gene>
<reference evidence="2 3" key="1">
    <citation type="submission" date="2023-11" db="EMBL/GenBank/DDBJ databases">
        <title>30 novel species of actinomycetes from the DSMZ collection.</title>
        <authorList>
            <person name="Nouioui I."/>
        </authorList>
    </citation>
    <scope>NUCLEOTIDE SEQUENCE [LARGE SCALE GENOMIC DNA]</scope>
    <source>
        <strain evidence="2 3">DSM 41524</strain>
    </source>
</reference>
<protein>
    <submittedName>
        <fullName evidence="2">SRPBCC family protein</fullName>
    </submittedName>
</protein>
<dbReference type="Gene3D" id="3.30.530.20">
    <property type="match status" value="1"/>
</dbReference>
<organism evidence="2 3">
    <name type="scientific">Streptomyces asiaticus subsp. ignotus</name>
    <dbReference type="NCBI Taxonomy" id="3098222"/>
    <lineage>
        <taxon>Bacteria</taxon>
        <taxon>Bacillati</taxon>
        <taxon>Actinomycetota</taxon>
        <taxon>Actinomycetes</taxon>
        <taxon>Kitasatosporales</taxon>
        <taxon>Streptomycetaceae</taxon>
        <taxon>Streptomyces</taxon>
        <taxon>Streptomyces violaceusniger group</taxon>
    </lineage>
</organism>
<dbReference type="PANTHER" id="PTHR38588:SF1">
    <property type="entry name" value="BLL0334 PROTEIN"/>
    <property type="match status" value="1"/>
</dbReference>
<evidence type="ECO:0000256" key="1">
    <source>
        <dbReference type="SAM" id="Phobius"/>
    </source>
</evidence>
<dbReference type="Pfam" id="PF06240">
    <property type="entry name" value="COXG"/>
    <property type="match status" value="1"/>
</dbReference>
<dbReference type="CDD" id="cd07823">
    <property type="entry name" value="SRPBCC_5"/>
    <property type="match status" value="1"/>
</dbReference>
<keyword evidence="1" id="KW-0472">Membrane</keyword>